<evidence type="ECO:0000313" key="2">
    <source>
        <dbReference type="EMBL" id="KAK4357552.1"/>
    </source>
</evidence>
<gene>
    <name evidence="2" type="ORF">RND71_023162</name>
</gene>
<proteinExistence type="predicted"/>
<evidence type="ECO:0000256" key="1">
    <source>
        <dbReference type="SAM" id="MobiDB-lite"/>
    </source>
</evidence>
<feature type="region of interest" description="Disordered" evidence="1">
    <location>
        <begin position="1"/>
        <end position="54"/>
    </location>
</feature>
<protein>
    <submittedName>
        <fullName evidence="2">Uncharacterized protein</fullName>
    </submittedName>
</protein>
<keyword evidence="3" id="KW-1185">Reference proteome</keyword>
<organism evidence="2 3">
    <name type="scientific">Anisodus tanguticus</name>
    <dbReference type="NCBI Taxonomy" id="243964"/>
    <lineage>
        <taxon>Eukaryota</taxon>
        <taxon>Viridiplantae</taxon>
        <taxon>Streptophyta</taxon>
        <taxon>Embryophyta</taxon>
        <taxon>Tracheophyta</taxon>
        <taxon>Spermatophyta</taxon>
        <taxon>Magnoliopsida</taxon>
        <taxon>eudicotyledons</taxon>
        <taxon>Gunneridae</taxon>
        <taxon>Pentapetalae</taxon>
        <taxon>asterids</taxon>
        <taxon>lamiids</taxon>
        <taxon>Solanales</taxon>
        <taxon>Solanaceae</taxon>
        <taxon>Solanoideae</taxon>
        <taxon>Hyoscyameae</taxon>
        <taxon>Anisodus</taxon>
    </lineage>
</organism>
<dbReference type="AlphaFoldDB" id="A0AAE1RUA3"/>
<dbReference type="EMBL" id="JAVYJV010000012">
    <property type="protein sequence ID" value="KAK4357552.1"/>
    <property type="molecule type" value="Genomic_DNA"/>
</dbReference>
<sequence>MPKQHEPSYRPKPITQKQAVAPLSKLLPKNATRSLEDRRPVRKPMRHDEDDDDEAEAIKAFTSLFNTPIMKNVLSLRDLESNTLEPLPDFLAFRKRSTLKLGACNRRGNRVCTL</sequence>
<reference evidence="2" key="1">
    <citation type="submission" date="2023-12" db="EMBL/GenBank/DDBJ databases">
        <title>Genome assembly of Anisodus tanguticus.</title>
        <authorList>
            <person name="Wang Y.-J."/>
        </authorList>
    </citation>
    <scope>NUCLEOTIDE SEQUENCE</scope>
    <source>
        <strain evidence="2">KB-2021</strain>
        <tissue evidence="2">Leaf</tissue>
    </source>
</reference>
<evidence type="ECO:0000313" key="3">
    <source>
        <dbReference type="Proteomes" id="UP001291623"/>
    </source>
</evidence>
<accession>A0AAE1RUA3</accession>
<dbReference type="Proteomes" id="UP001291623">
    <property type="component" value="Unassembled WGS sequence"/>
</dbReference>
<name>A0AAE1RUA3_9SOLA</name>
<comment type="caution">
    <text evidence="2">The sequence shown here is derived from an EMBL/GenBank/DDBJ whole genome shotgun (WGS) entry which is preliminary data.</text>
</comment>